<dbReference type="KEGG" id="ehn:H9Q80_00260"/>
<keyword evidence="3" id="KW-1185">Reference proteome</keyword>
<dbReference type="Gene3D" id="3.40.50.300">
    <property type="entry name" value="P-loop containing nucleotide triphosphate hydrolases"/>
    <property type="match status" value="1"/>
</dbReference>
<dbReference type="RefSeq" id="WP_118667139.1">
    <property type="nucleotide sequence ID" value="NZ_CP060636.1"/>
</dbReference>
<dbReference type="InterPro" id="IPR000330">
    <property type="entry name" value="SNF2_N"/>
</dbReference>
<dbReference type="Proteomes" id="UP000515856">
    <property type="component" value="Chromosome"/>
</dbReference>
<gene>
    <name evidence="2" type="ORF">H9Q80_00260</name>
</gene>
<dbReference type="Pfam" id="PF00176">
    <property type="entry name" value="SNF2-rel_dom"/>
    <property type="match status" value="1"/>
</dbReference>
<dbReference type="GO" id="GO:0004386">
    <property type="term" value="F:helicase activity"/>
    <property type="evidence" value="ECO:0007669"/>
    <property type="project" value="UniProtKB-KW"/>
</dbReference>
<keyword evidence="2" id="KW-0067">ATP-binding</keyword>
<dbReference type="SUPFAM" id="SSF52540">
    <property type="entry name" value="P-loop containing nucleoside triphosphate hydrolases"/>
    <property type="match status" value="2"/>
</dbReference>
<evidence type="ECO:0000313" key="3">
    <source>
        <dbReference type="Proteomes" id="UP000515856"/>
    </source>
</evidence>
<dbReference type="GO" id="GO:0005524">
    <property type="term" value="F:ATP binding"/>
    <property type="evidence" value="ECO:0007669"/>
    <property type="project" value="InterPro"/>
</dbReference>
<proteinExistence type="predicted"/>
<dbReference type="Gene3D" id="3.40.50.10810">
    <property type="entry name" value="Tandem AAA-ATPase domain"/>
    <property type="match status" value="1"/>
</dbReference>
<dbReference type="EMBL" id="CP060636">
    <property type="protein sequence ID" value="QNM12424.1"/>
    <property type="molecule type" value="Genomic_DNA"/>
</dbReference>
<keyword evidence="2" id="KW-0547">Nucleotide-binding</keyword>
<organism evidence="2 3">
    <name type="scientific">[Eubacterium] hominis</name>
    <dbReference type="NCBI Taxonomy" id="2764325"/>
    <lineage>
        <taxon>Bacteria</taxon>
        <taxon>Bacillati</taxon>
        <taxon>Bacillota</taxon>
        <taxon>Erysipelotrichia</taxon>
        <taxon>Erysipelotrichales</taxon>
        <taxon>Erysipelotrichaceae</taxon>
        <taxon>Amedibacillus</taxon>
    </lineage>
</organism>
<accession>A0A7G9GNP2</accession>
<dbReference type="SMART" id="SM00487">
    <property type="entry name" value="DEXDc"/>
    <property type="match status" value="1"/>
</dbReference>
<keyword evidence="2" id="KW-0347">Helicase</keyword>
<dbReference type="InterPro" id="IPR038718">
    <property type="entry name" value="SNF2-like_sf"/>
</dbReference>
<name>A0A7G9GNP2_9FIRM</name>
<evidence type="ECO:0000313" key="2">
    <source>
        <dbReference type="EMBL" id="QNM12424.1"/>
    </source>
</evidence>
<keyword evidence="2" id="KW-0378">Hydrolase</keyword>
<dbReference type="PANTHER" id="PTHR10799">
    <property type="entry name" value="SNF2/RAD54 HELICASE FAMILY"/>
    <property type="match status" value="1"/>
</dbReference>
<evidence type="ECO:0000259" key="1">
    <source>
        <dbReference type="PROSITE" id="PS51192"/>
    </source>
</evidence>
<reference evidence="2 3" key="1">
    <citation type="submission" date="2020-08" db="EMBL/GenBank/DDBJ databases">
        <authorList>
            <person name="Liu C."/>
            <person name="Sun Q."/>
        </authorList>
    </citation>
    <scope>NUCLEOTIDE SEQUENCE [LARGE SCALE GENOMIC DNA]</scope>
    <source>
        <strain evidence="2 3">NSJ-61</strain>
    </source>
</reference>
<dbReference type="PROSITE" id="PS51192">
    <property type="entry name" value="HELICASE_ATP_BIND_1"/>
    <property type="match status" value="1"/>
</dbReference>
<dbReference type="InterPro" id="IPR014001">
    <property type="entry name" value="Helicase_ATP-bd"/>
</dbReference>
<protein>
    <submittedName>
        <fullName evidence="2">DEAD/DEAH box helicase</fullName>
    </submittedName>
</protein>
<feature type="domain" description="Helicase ATP-binding" evidence="1">
    <location>
        <begin position="18"/>
        <end position="188"/>
    </location>
</feature>
<dbReference type="AlphaFoldDB" id="A0A7G9GNP2"/>
<sequence length="479" mass="54946">MSEIARHFVPHKYQAISLKHLEKTNKGALFLDCGMGKTVITLTYLFERLYDCFDDTMERILIIAPKKVAEDTWTNEQKKWDHLGLLRFSKVLGTPKQRLKALEKDADIYLINRELVPWLVAGFGDHWPFDTVVVDELSSFKSSNSDRFRALKQVIDSGKVKHFIGLTGTPQPNGLMDLWSQIYLIDGGERLGKTIGEYQRKYFVKEMHTTQARKKGGGYRQVTYSTYEPKDFAEYEIQEKIKDIVISLSAEDWLDVPEAIYIYDTIKLSKKEQALVDQLTKERAIQLVENGVPIIASNAGQISFKLLQMANGAVYDDDHEVQEIHGKKLDKLEELIEAANGKPVMVFYWFQHDYDRIKNRLAKQKLRISSLKTAKDRQAWNDGEIDVALAHPASMGHGLNLQDGGNIIIWFSLLDNLELYQQANARLHRQGQRQKVLIHHIVCEGTHDEDAVANLQHKDGSQQRLIEALKARLKLEEDD</sequence>
<dbReference type="InterPro" id="IPR027417">
    <property type="entry name" value="P-loop_NTPase"/>
</dbReference>